<organism evidence="1 2">
    <name type="scientific">Racocetra persica</name>
    <dbReference type="NCBI Taxonomy" id="160502"/>
    <lineage>
        <taxon>Eukaryota</taxon>
        <taxon>Fungi</taxon>
        <taxon>Fungi incertae sedis</taxon>
        <taxon>Mucoromycota</taxon>
        <taxon>Glomeromycotina</taxon>
        <taxon>Glomeromycetes</taxon>
        <taxon>Diversisporales</taxon>
        <taxon>Gigasporaceae</taxon>
        <taxon>Racocetra</taxon>
    </lineage>
</organism>
<gene>
    <name evidence="1" type="ORF">RPERSI_LOCUS36356</name>
</gene>
<dbReference type="EMBL" id="CAJVQC010173683">
    <property type="protein sequence ID" value="CAG8850992.1"/>
    <property type="molecule type" value="Genomic_DNA"/>
</dbReference>
<name>A0ACA9SYY9_9GLOM</name>
<evidence type="ECO:0000313" key="1">
    <source>
        <dbReference type="EMBL" id="CAG8850992.1"/>
    </source>
</evidence>
<evidence type="ECO:0000313" key="2">
    <source>
        <dbReference type="Proteomes" id="UP000789920"/>
    </source>
</evidence>
<keyword evidence="2" id="KW-1185">Reference proteome</keyword>
<reference evidence="1" key="1">
    <citation type="submission" date="2021-06" db="EMBL/GenBank/DDBJ databases">
        <authorList>
            <person name="Kallberg Y."/>
            <person name="Tangrot J."/>
            <person name="Rosling A."/>
        </authorList>
    </citation>
    <scope>NUCLEOTIDE SEQUENCE</scope>
    <source>
        <strain evidence="1">MA461A</strain>
    </source>
</reference>
<proteinExistence type="predicted"/>
<dbReference type="Proteomes" id="UP000789920">
    <property type="component" value="Unassembled WGS sequence"/>
</dbReference>
<sequence>GKLLEDAVSALIRFLTDRRQKISKKLNSKPEKGGDISSGSSNVNGNYNHNLEMAELVDTALLRSYMFTNDALVGPLLRVPNHCNVEESEGLLLERKKYKELVDLYHGKGLHRKSLELLK</sequence>
<comment type="caution">
    <text evidence="1">The sequence shown here is derived from an EMBL/GenBank/DDBJ whole genome shotgun (WGS) entry which is preliminary data.</text>
</comment>
<accession>A0ACA9SYY9</accession>
<protein>
    <submittedName>
        <fullName evidence="1">37057_t:CDS:1</fullName>
    </submittedName>
</protein>
<feature type="non-terminal residue" evidence="1">
    <location>
        <position position="119"/>
    </location>
</feature>
<feature type="non-terminal residue" evidence="1">
    <location>
        <position position="1"/>
    </location>
</feature>